<sequence length="303" mass="30841">MSSYSYQKESQGSHTVTAASVNKAAVQLKDNRSSGKKQLKTSAPVNSDGSSIQFSLLGKAGTMLGTGIAAGAGALGSWLGGSSLVAGGASAVGSALGGVGLSTLASGAAAVGSMVAGASLLAGATAGALGYLAYKKMFGGPFIGGHHNIDVLQQGKGQRTSMGVGLVNKGHLFSHSVASVNGIAMDQQLNGGLSTQQLLTTVARPLDIDDAGATLGHFEGFNAKKGRLATVNVPMHNSAMALTRVNQLTREERQYRLLSNSCSSNVGDVMTAGGLQPPAWVKTPTQMSLWMKSLSKIQKHLVK</sequence>
<accession>A0ABU7I585</accession>
<feature type="transmembrane region" description="Helical" evidence="2">
    <location>
        <begin position="84"/>
        <end position="105"/>
    </location>
</feature>
<keyword evidence="2" id="KW-0472">Membrane</keyword>
<proteinExistence type="predicted"/>
<evidence type="ECO:0000313" key="4">
    <source>
        <dbReference type="Proteomes" id="UP001336835"/>
    </source>
</evidence>
<evidence type="ECO:0000313" key="3">
    <source>
        <dbReference type="EMBL" id="MEE1944496.1"/>
    </source>
</evidence>
<evidence type="ECO:0000256" key="1">
    <source>
        <dbReference type="SAM" id="MobiDB-lite"/>
    </source>
</evidence>
<dbReference type="RefSeq" id="WP_330106865.1">
    <property type="nucleotide sequence ID" value="NZ_JAZDQT010000001.1"/>
</dbReference>
<evidence type="ECO:0000256" key="2">
    <source>
        <dbReference type="SAM" id="Phobius"/>
    </source>
</evidence>
<keyword evidence="4" id="KW-1185">Reference proteome</keyword>
<feature type="region of interest" description="Disordered" evidence="1">
    <location>
        <begin position="28"/>
        <end position="48"/>
    </location>
</feature>
<comment type="caution">
    <text evidence="3">The sequence shown here is derived from an EMBL/GenBank/DDBJ whole genome shotgun (WGS) entry which is preliminary data.</text>
</comment>
<dbReference type="Proteomes" id="UP001336835">
    <property type="component" value="Unassembled WGS sequence"/>
</dbReference>
<protein>
    <submittedName>
        <fullName evidence="3">Uncharacterized protein</fullName>
    </submittedName>
</protein>
<keyword evidence="2" id="KW-0812">Transmembrane</keyword>
<reference evidence="3 4" key="1">
    <citation type="submission" date="2024-01" db="EMBL/GenBank/DDBJ databases">
        <title>Pedobacter sp. nov., isolated from fresh soil.</title>
        <authorList>
            <person name="Le N.T.T."/>
        </authorList>
    </citation>
    <scope>NUCLEOTIDE SEQUENCE [LARGE SCALE GENOMIC DNA]</scope>
    <source>
        <strain evidence="3 4">KR3-3</strain>
    </source>
</reference>
<organism evidence="3 4">
    <name type="scientific">Pedobacter albus</name>
    <dbReference type="NCBI Taxonomy" id="3113905"/>
    <lineage>
        <taxon>Bacteria</taxon>
        <taxon>Pseudomonadati</taxon>
        <taxon>Bacteroidota</taxon>
        <taxon>Sphingobacteriia</taxon>
        <taxon>Sphingobacteriales</taxon>
        <taxon>Sphingobacteriaceae</taxon>
        <taxon>Pedobacter</taxon>
    </lineage>
</organism>
<feature type="transmembrane region" description="Helical" evidence="2">
    <location>
        <begin position="111"/>
        <end position="134"/>
    </location>
</feature>
<keyword evidence="2" id="KW-1133">Transmembrane helix</keyword>
<gene>
    <name evidence="3" type="ORF">VRU48_05210</name>
</gene>
<dbReference type="EMBL" id="JAZDQT010000001">
    <property type="protein sequence ID" value="MEE1944496.1"/>
    <property type="molecule type" value="Genomic_DNA"/>
</dbReference>
<name>A0ABU7I585_9SPHI</name>